<dbReference type="Pfam" id="PF07449">
    <property type="entry name" value="HyaE"/>
    <property type="match status" value="1"/>
</dbReference>
<dbReference type="Gene3D" id="3.40.30.10">
    <property type="entry name" value="Glutaredoxin"/>
    <property type="match status" value="1"/>
</dbReference>
<dbReference type="InterPro" id="IPR010893">
    <property type="entry name" value="NiFe-hyd_mat_HyaE"/>
</dbReference>
<dbReference type="EMBL" id="CP083239">
    <property type="protein sequence ID" value="UOK69952.1"/>
    <property type="molecule type" value="Genomic_DNA"/>
</dbReference>
<dbReference type="InterPro" id="IPR036249">
    <property type="entry name" value="Thioredoxin-like_sf"/>
</dbReference>
<accession>A0A9E7D2H1</accession>
<evidence type="ECO:0000313" key="2">
    <source>
        <dbReference type="EMBL" id="UOK69952.1"/>
    </source>
</evidence>
<proteinExistence type="inferred from homology"/>
<evidence type="ECO:0000313" key="3">
    <source>
        <dbReference type="Proteomes" id="UP000831684"/>
    </source>
</evidence>
<dbReference type="SUPFAM" id="SSF52833">
    <property type="entry name" value="Thioredoxin-like"/>
    <property type="match status" value="1"/>
</dbReference>
<dbReference type="KEGG" id="apol:K9D25_14565"/>
<protein>
    <submittedName>
        <fullName evidence="2">Hydrogenase</fullName>
    </submittedName>
</protein>
<reference evidence="2" key="1">
    <citation type="submission" date="2021-09" db="EMBL/GenBank/DDBJ databases">
        <title>Network and meta-omics reveal the key degrader and cooperation patterns in an efficient 1,4-dioxane-degrading microbial community.</title>
        <authorList>
            <person name="Dai C."/>
        </authorList>
    </citation>
    <scope>NUCLEOTIDE SEQUENCE</scope>
    <source>
        <strain evidence="2">ZM13</strain>
    </source>
</reference>
<comment type="similarity">
    <text evidence="1">Belongs to the HupG/HyaE family.</text>
</comment>
<name>A0A9E7D2H1_9HYPH</name>
<gene>
    <name evidence="2" type="ORF">K9D25_14565</name>
</gene>
<dbReference type="RefSeq" id="WP_244376321.1">
    <property type="nucleotide sequence ID" value="NZ_CP083239.1"/>
</dbReference>
<evidence type="ECO:0000256" key="1">
    <source>
        <dbReference type="ARBA" id="ARBA00009004"/>
    </source>
</evidence>
<dbReference type="Proteomes" id="UP000831684">
    <property type="component" value="Chromosome"/>
</dbReference>
<organism evidence="2 3">
    <name type="scientific">Ancylobacter polymorphus</name>
    <dbReference type="NCBI Taxonomy" id="223390"/>
    <lineage>
        <taxon>Bacteria</taxon>
        <taxon>Pseudomonadati</taxon>
        <taxon>Pseudomonadota</taxon>
        <taxon>Alphaproteobacteria</taxon>
        <taxon>Hyphomicrobiales</taxon>
        <taxon>Xanthobacteraceae</taxon>
        <taxon>Ancylobacter</taxon>
    </lineage>
</organism>
<dbReference type="AlphaFoldDB" id="A0A9E7D2H1"/>
<sequence>MTPDTLHPLVARLTTTLGYPYLDSEEEAAAALPAGDSLLFLPAHGKAHMETPDIAVVLPELVGALGASATMGGAVAGPAYEKQLREQLGGIALPAIVVLRGGRPLGSLSRMRDWDEFLERLSAVLARPAASH</sequence>